<evidence type="ECO:0000256" key="2">
    <source>
        <dbReference type="ARBA" id="ARBA00006704"/>
    </source>
</evidence>
<dbReference type="InterPro" id="IPR038662">
    <property type="entry name" value="ATP_synth_F0_csu_sf"/>
</dbReference>
<dbReference type="EMBL" id="OM350395">
    <property type="protein sequence ID" value="UNA61854.1"/>
    <property type="molecule type" value="Genomic_DNA"/>
</dbReference>
<keyword evidence="5 6" id="KW-0472">Membrane</keyword>
<evidence type="ECO:0000256" key="1">
    <source>
        <dbReference type="ARBA" id="ARBA00004141"/>
    </source>
</evidence>
<evidence type="ECO:0000313" key="8">
    <source>
        <dbReference type="EMBL" id="UNA61854.1"/>
    </source>
</evidence>
<keyword evidence="3 6" id="KW-0812">Transmembrane</keyword>
<feature type="domain" description="V-ATPase proteolipid subunit C-like" evidence="7">
    <location>
        <begin position="1"/>
        <end position="34"/>
    </location>
</feature>
<sequence>MARQPEAEGKIRGTSSLSLAFMEASTIYGLVVALAPLFANPFV</sequence>
<feature type="transmembrane region" description="Helical" evidence="6">
    <location>
        <begin position="20"/>
        <end position="39"/>
    </location>
</feature>
<keyword evidence="8" id="KW-0150">Chloroplast</keyword>
<name>A0A8T9EDH3_9MONI</name>
<evidence type="ECO:0000256" key="4">
    <source>
        <dbReference type="ARBA" id="ARBA00022989"/>
    </source>
</evidence>
<dbReference type="RefSeq" id="YP_010310922.1">
    <property type="nucleotide sequence ID" value="NC_061668.1"/>
</dbReference>
<evidence type="ECO:0000256" key="3">
    <source>
        <dbReference type="ARBA" id="ARBA00022692"/>
    </source>
</evidence>
<gene>
    <name evidence="8" type="primary">atpH</name>
</gene>
<protein>
    <submittedName>
        <fullName evidence="8">ATP synthase CF0 subunit III</fullName>
    </submittedName>
</protein>
<evidence type="ECO:0000256" key="6">
    <source>
        <dbReference type="SAM" id="Phobius"/>
    </source>
</evidence>
<dbReference type="InterPro" id="IPR002379">
    <property type="entry name" value="ATPase_proteolipid_c-like_dom"/>
</dbReference>
<dbReference type="SUPFAM" id="SSF81333">
    <property type="entry name" value="F1F0 ATP synthase subunit C"/>
    <property type="match status" value="1"/>
</dbReference>
<evidence type="ECO:0000256" key="5">
    <source>
        <dbReference type="ARBA" id="ARBA00023136"/>
    </source>
</evidence>
<dbReference type="InterPro" id="IPR035921">
    <property type="entry name" value="F/V-ATP_Csub_sf"/>
</dbReference>
<dbReference type="GeneID" id="71442226"/>
<accession>A0A8T9EDH3</accession>
<keyword evidence="8" id="KW-0934">Plastid</keyword>
<dbReference type="Pfam" id="PF00137">
    <property type="entry name" value="ATP-synt_C"/>
    <property type="match status" value="1"/>
</dbReference>
<organism evidence="8">
    <name type="scientific">Bolbitis laxireticulata</name>
    <dbReference type="NCBI Taxonomy" id="2921086"/>
    <lineage>
        <taxon>Eukaryota</taxon>
        <taxon>Viridiplantae</taxon>
        <taxon>Streptophyta</taxon>
        <taxon>Embryophyta</taxon>
        <taxon>Tracheophyta</taxon>
        <taxon>Polypodiopsida</taxon>
        <taxon>Polypodiidae</taxon>
        <taxon>Polypodiales</taxon>
        <taxon>Polypodiineae</taxon>
        <taxon>Dryopteridaceae</taxon>
        <taxon>Elaphoglossoideae</taxon>
        <taxon>Bolbitis</taxon>
    </lineage>
</organism>
<dbReference type="AlphaFoldDB" id="A0A8T9EDH3"/>
<proteinExistence type="inferred from homology"/>
<reference evidence="8" key="1">
    <citation type="submission" date="2022-01" db="EMBL/GenBank/DDBJ databases">
        <title>Phylogenetic studies of Bolbitis from China based on RAD-seq.</title>
        <authorList>
            <person name="Liao Y."/>
            <person name="Wang F."/>
            <person name="Nie L."/>
        </authorList>
    </citation>
    <scope>NUCLEOTIDE SEQUENCE</scope>
</reference>
<dbReference type="GO" id="GO:0033177">
    <property type="term" value="C:proton-transporting two-sector ATPase complex, proton-transporting domain"/>
    <property type="evidence" value="ECO:0007669"/>
    <property type="project" value="InterPro"/>
</dbReference>
<comment type="subcellular location">
    <subcellularLocation>
        <location evidence="1">Membrane</location>
        <topology evidence="1">Multi-pass membrane protein</topology>
    </subcellularLocation>
</comment>
<evidence type="ECO:0000259" key="7">
    <source>
        <dbReference type="Pfam" id="PF00137"/>
    </source>
</evidence>
<keyword evidence="4 6" id="KW-1133">Transmembrane helix</keyword>
<geneLocation type="chloroplast" evidence="8"/>
<dbReference type="Gene3D" id="1.20.20.10">
    <property type="entry name" value="F1F0 ATP synthase subunit C"/>
    <property type="match status" value="1"/>
</dbReference>
<comment type="similarity">
    <text evidence="2">Belongs to the ATPase C chain family.</text>
</comment>
<dbReference type="GO" id="GO:0015078">
    <property type="term" value="F:proton transmembrane transporter activity"/>
    <property type="evidence" value="ECO:0007669"/>
    <property type="project" value="InterPro"/>
</dbReference>